<reference evidence="6" key="1">
    <citation type="submission" date="2021-02" db="EMBL/GenBank/DDBJ databases">
        <authorList>
            <person name="Nowell W R."/>
        </authorList>
    </citation>
    <scope>NUCLEOTIDE SEQUENCE</scope>
</reference>
<dbReference type="SMART" id="SM00848">
    <property type="entry name" value="Inhibitor_I29"/>
    <property type="match status" value="1"/>
</dbReference>
<dbReference type="Pfam" id="PF00112">
    <property type="entry name" value="Peptidase_C1"/>
    <property type="match status" value="1"/>
</dbReference>
<dbReference type="PANTHER" id="PTHR12411">
    <property type="entry name" value="CYSTEINE PROTEASE FAMILY C1-RELATED"/>
    <property type="match status" value="1"/>
</dbReference>
<accession>A0A815S0K0</accession>
<dbReference type="InterPro" id="IPR013128">
    <property type="entry name" value="Peptidase_C1A"/>
</dbReference>
<evidence type="ECO:0000256" key="2">
    <source>
        <dbReference type="ARBA" id="ARBA00023157"/>
    </source>
</evidence>
<evidence type="ECO:0000313" key="6">
    <source>
        <dbReference type="EMBL" id="CAF1485249.1"/>
    </source>
</evidence>
<dbReference type="Pfam" id="PF08246">
    <property type="entry name" value="Inhibitor_I29"/>
    <property type="match status" value="1"/>
</dbReference>
<feature type="domain" description="Peptidase C1A papain C-terminal" evidence="4">
    <location>
        <begin position="107"/>
        <end position="283"/>
    </location>
</feature>
<dbReference type="InterPro" id="IPR038765">
    <property type="entry name" value="Papain-like_cys_pep_sf"/>
</dbReference>
<feature type="signal peptide" evidence="3">
    <location>
        <begin position="1"/>
        <end position="18"/>
    </location>
</feature>
<dbReference type="InterPro" id="IPR013201">
    <property type="entry name" value="Prot_inhib_I29"/>
</dbReference>
<keyword evidence="3" id="KW-0732">Signal</keyword>
<evidence type="ECO:0000259" key="5">
    <source>
        <dbReference type="SMART" id="SM00848"/>
    </source>
</evidence>
<dbReference type="AlphaFoldDB" id="A0A815S0K0"/>
<evidence type="ECO:0000256" key="3">
    <source>
        <dbReference type="SAM" id="SignalP"/>
    </source>
</evidence>
<sequence length="283" mass="32258">MKLILLFVLFGAVVSNLSFEWGKFKYDYKKQYSSAAEENERRQIFIENIDRMRSYQQTHPDATFTVAINHLTDRRIETSLQELVSGPKVHFEAQPTLLKNSIEVKNLLESLDWRTKGVITPVIEEGPIGVILGPLVATELVESLYAIHTNNLTEGSIPRIYDCCLVPPDPFECMKKLGGICRKVDYPKILDKCEPNACKPFATFDEIKRLTDKDENTMLTWIQDSTLWVVMNGFGIYDEPTCPQTDGNHAMQVVGYGTEGGKPYWLCKNSWGESWGEKGYVRM</sequence>
<comment type="similarity">
    <text evidence="1">Belongs to the peptidase C1 family.</text>
</comment>
<gene>
    <name evidence="6" type="ORF">RFH988_LOCUS38171</name>
</gene>
<evidence type="ECO:0000256" key="1">
    <source>
        <dbReference type="ARBA" id="ARBA00008455"/>
    </source>
</evidence>
<dbReference type="CDD" id="cd02248">
    <property type="entry name" value="Peptidase_C1A"/>
    <property type="match status" value="1"/>
</dbReference>
<dbReference type="SMART" id="SM00645">
    <property type="entry name" value="Pept_C1"/>
    <property type="match status" value="1"/>
</dbReference>
<protein>
    <submittedName>
        <fullName evidence="6">Uncharacterized protein</fullName>
    </submittedName>
</protein>
<comment type="caution">
    <text evidence="6">The sequence shown here is derived from an EMBL/GenBank/DDBJ whole genome shotgun (WGS) entry which is preliminary data.</text>
</comment>
<feature type="non-terminal residue" evidence="6">
    <location>
        <position position="1"/>
    </location>
</feature>
<dbReference type="GO" id="GO:0006508">
    <property type="term" value="P:proteolysis"/>
    <property type="evidence" value="ECO:0007669"/>
    <property type="project" value="InterPro"/>
</dbReference>
<proteinExistence type="inferred from homology"/>
<evidence type="ECO:0000313" key="7">
    <source>
        <dbReference type="Proteomes" id="UP000663882"/>
    </source>
</evidence>
<feature type="domain" description="Cathepsin propeptide inhibitor" evidence="5">
    <location>
        <begin position="21"/>
        <end position="73"/>
    </location>
</feature>
<dbReference type="SUPFAM" id="SSF54001">
    <property type="entry name" value="Cysteine proteinases"/>
    <property type="match status" value="1"/>
</dbReference>
<evidence type="ECO:0000259" key="4">
    <source>
        <dbReference type="SMART" id="SM00645"/>
    </source>
</evidence>
<dbReference type="PROSITE" id="PS00639">
    <property type="entry name" value="THIOL_PROTEASE_HIS"/>
    <property type="match status" value="1"/>
</dbReference>
<dbReference type="InterPro" id="IPR039417">
    <property type="entry name" value="Peptidase_C1A_papain-like"/>
</dbReference>
<dbReference type="PROSITE" id="PS00640">
    <property type="entry name" value="THIOL_PROTEASE_ASN"/>
    <property type="match status" value="1"/>
</dbReference>
<dbReference type="OrthoDB" id="190265at2759"/>
<dbReference type="Proteomes" id="UP000663882">
    <property type="component" value="Unassembled WGS sequence"/>
</dbReference>
<dbReference type="InterPro" id="IPR025660">
    <property type="entry name" value="Pept_his_AS"/>
</dbReference>
<feature type="chain" id="PRO_5032472000" evidence="3">
    <location>
        <begin position="19"/>
        <end position="283"/>
    </location>
</feature>
<dbReference type="InterPro" id="IPR025661">
    <property type="entry name" value="Pept_asp_AS"/>
</dbReference>
<organism evidence="6 7">
    <name type="scientific">Rotaria sordida</name>
    <dbReference type="NCBI Taxonomy" id="392033"/>
    <lineage>
        <taxon>Eukaryota</taxon>
        <taxon>Metazoa</taxon>
        <taxon>Spiralia</taxon>
        <taxon>Gnathifera</taxon>
        <taxon>Rotifera</taxon>
        <taxon>Eurotatoria</taxon>
        <taxon>Bdelloidea</taxon>
        <taxon>Philodinida</taxon>
        <taxon>Philodinidae</taxon>
        <taxon>Rotaria</taxon>
    </lineage>
</organism>
<name>A0A815S0K0_9BILA</name>
<dbReference type="InterPro" id="IPR000668">
    <property type="entry name" value="Peptidase_C1A_C"/>
</dbReference>
<dbReference type="GO" id="GO:0008234">
    <property type="term" value="F:cysteine-type peptidase activity"/>
    <property type="evidence" value="ECO:0007669"/>
    <property type="project" value="InterPro"/>
</dbReference>
<dbReference type="Gene3D" id="3.90.70.10">
    <property type="entry name" value="Cysteine proteinases"/>
    <property type="match status" value="1"/>
</dbReference>
<keyword evidence="2" id="KW-1015">Disulfide bond</keyword>
<dbReference type="EMBL" id="CAJNOO010008731">
    <property type="protein sequence ID" value="CAF1485249.1"/>
    <property type="molecule type" value="Genomic_DNA"/>
</dbReference>